<feature type="domain" description="GGDEF" evidence="5">
    <location>
        <begin position="378"/>
        <end position="512"/>
    </location>
</feature>
<dbReference type="PROSITE" id="PS50883">
    <property type="entry name" value="EAL"/>
    <property type="match status" value="1"/>
</dbReference>
<evidence type="ECO:0000259" key="5">
    <source>
        <dbReference type="PROSITE" id="PS50887"/>
    </source>
</evidence>
<dbReference type="GO" id="GO:0000160">
    <property type="term" value="P:phosphorelay signal transduction system"/>
    <property type="evidence" value="ECO:0007669"/>
    <property type="project" value="InterPro"/>
</dbReference>
<dbReference type="NCBIfam" id="TIGR00254">
    <property type="entry name" value="GGDEF"/>
    <property type="match status" value="1"/>
</dbReference>
<dbReference type="PROSITE" id="PS50887">
    <property type="entry name" value="GGDEF"/>
    <property type="match status" value="1"/>
</dbReference>
<name>A0A255YSU5_9PROT</name>
<dbReference type="AlphaFoldDB" id="A0A255YSU5"/>
<dbReference type="CDD" id="cd01949">
    <property type="entry name" value="GGDEF"/>
    <property type="match status" value="1"/>
</dbReference>
<proteinExistence type="predicted"/>
<dbReference type="InterPro" id="IPR001789">
    <property type="entry name" value="Sig_transdc_resp-reg_receiver"/>
</dbReference>
<dbReference type="Gene3D" id="3.30.70.270">
    <property type="match status" value="1"/>
</dbReference>
<dbReference type="PANTHER" id="PTHR33121">
    <property type="entry name" value="CYCLIC DI-GMP PHOSPHODIESTERASE PDEF"/>
    <property type="match status" value="1"/>
</dbReference>
<evidence type="ECO:0000313" key="6">
    <source>
        <dbReference type="EMBL" id="OYQ32292.1"/>
    </source>
</evidence>
<evidence type="ECO:0000256" key="1">
    <source>
        <dbReference type="PROSITE-ProRule" id="PRU00169"/>
    </source>
</evidence>
<dbReference type="OrthoDB" id="7251575at2"/>
<dbReference type="SMART" id="SM00052">
    <property type="entry name" value="EAL"/>
    <property type="match status" value="1"/>
</dbReference>
<feature type="region of interest" description="Disordered" evidence="2">
    <location>
        <begin position="1"/>
        <end position="24"/>
    </location>
</feature>
<organism evidence="6 7">
    <name type="scientific">Niveispirillum lacus</name>
    <dbReference type="NCBI Taxonomy" id="1981099"/>
    <lineage>
        <taxon>Bacteria</taxon>
        <taxon>Pseudomonadati</taxon>
        <taxon>Pseudomonadota</taxon>
        <taxon>Alphaproteobacteria</taxon>
        <taxon>Rhodospirillales</taxon>
        <taxon>Azospirillaceae</taxon>
        <taxon>Niveispirillum</taxon>
    </lineage>
</organism>
<reference evidence="6 7" key="1">
    <citation type="submission" date="2017-07" db="EMBL/GenBank/DDBJ databases">
        <title>Niveispirillum cyanobacteriorum sp. nov., isolated from cyanobacterial aggregates in a eutrophic lake.</title>
        <authorList>
            <person name="Cai H."/>
        </authorList>
    </citation>
    <scope>NUCLEOTIDE SEQUENCE [LARGE SCALE GENOMIC DNA]</scope>
    <source>
        <strain evidence="7">TH1-14</strain>
    </source>
</reference>
<dbReference type="InterPro" id="IPR001633">
    <property type="entry name" value="EAL_dom"/>
</dbReference>
<dbReference type="InterPro" id="IPR021800">
    <property type="entry name" value="DUF3369"/>
</dbReference>
<sequence>MSATAIPKQGKRQMTPGQGWPSGRGANGMADDLLDFAAEPAPAPASPSLAPWLVLIVDDDPSVHSVTRLALRDMAHAGRKLLFLSAYSAGEARQMLALYPDIALILLDVVMEAEDAGLRLIQTVREEMGNHDVRIILRTGQPGQAPEREVVERYDINDYRAKDELTARRLWTSVYTALRAFEQIRELDQHRAGLTHILDASARLFGEHDPERLAHAAVDALSAVAGPGAGVLLVRCERLPDGTTGEPLLLAGIGEGRVAMTPGALAHLVPAEIGQQVTAALAAGKALSGADWFALPASLADDAAIILHLSHLTPGRALDAGMLSLFARTVAVALENARLLVQLSKDRTHDRATGLLNRLGFIQAIETRLARMQPGGADSVAVGIIDLRHFRDINQELGVAAGDRLLVSTAQRVTAAAGADAICGRTGADQFALLLPGAPILSAARDAIHAVAGAVSEPIILAGREVHPMSSPGLAWCNCPGRHGEELLARAEESMQASKRAFGRLQEVVIGADRTDGGRLGLTMELGTALKQGQFELYYQPIVDAATREIAAFEALVRWNHPSRGIVIPAAFIPTAEETGLIVPIGTWVMREAALQTADWTRRAGRPVWVSVNISAAQLSEPGFLDNVRAVIAESGVDPTLLKLEVTESTIIGDPAHAAEILTGLRDLGIRLCMDDFGTGYSNLSYLQTLPFDFLKVDRAFVTSMIDRFESRTILRTMLALAQQLALEVVAEGVETDEQADELSRLGCGFLQGYLYGRPMPAPEAGRFIGV</sequence>
<dbReference type="SUPFAM" id="SSF141868">
    <property type="entry name" value="EAL domain-like"/>
    <property type="match status" value="1"/>
</dbReference>
<dbReference type="SMART" id="SM00267">
    <property type="entry name" value="GGDEF"/>
    <property type="match status" value="1"/>
</dbReference>
<dbReference type="PANTHER" id="PTHR33121:SF79">
    <property type="entry name" value="CYCLIC DI-GMP PHOSPHODIESTERASE PDED-RELATED"/>
    <property type="match status" value="1"/>
</dbReference>
<keyword evidence="1" id="KW-0597">Phosphoprotein</keyword>
<comment type="caution">
    <text evidence="6">The sequence shown here is derived from an EMBL/GenBank/DDBJ whole genome shotgun (WGS) entry which is preliminary data.</text>
</comment>
<protein>
    <recommendedName>
        <fullName evidence="8">Diguanylate cyclase</fullName>
    </recommendedName>
</protein>
<dbReference type="InterPro" id="IPR029787">
    <property type="entry name" value="Nucleotide_cyclase"/>
</dbReference>
<dbReference type="PROSITE" id="PS50110">
    <property type="entry name" value="RESPONSE_REGULATORY"/>
    <property type="match status" value="1"/>
</dbReference>
<dbReference type="Pfam" id="PF00990">
    <property type="entry name" value="GGDEF"/>
    <property type="match status" value="1"/>
</dbReference>
<dbReference type="InterPro" id="IPR011006">
    <property type="entry name" value="CheY-like_superfamily"/>
</dbReference>
<feature type="domain" description="Response regulatory" evidence="3">
    <location>
        <begin position="53"/>
        <end position="177"/>
    </location>
</feature>
<dbReference type="GO" id="GO:0071111">
    <property type="term" value="F:cyclic-guanylate-specific phosphodiesterase activity"/>
    <property type="evidence" value="ECO:0007669"/>
    <property type="project" value="InterPro"/>
</dbReference>
<dbReference type="SUPFAM" id="SSF55073">
    <property type="entry name" value="Nucleotide cyclase"/>
    <property type="match status" value="1"/>
</dbReference>
<dbReference type="EMBL" id="NOXU01000031">
    <property type="protein sequence ID" value="OYQ32292.1"/>
    <property type="molecule type" value="Genomic_DNA"/>
</dbReference>
<accession>A0A255YSU5</accession>
<dbReference type="CDD" id="cd01948">
    <property type="entry name" value="EAL"/>
    <property type="match status" value="1"/>
</dbReference>
<dbReference type="Proteomes" id="UP000216998">
    <property type="component" value="Unassembled WGS sequence"/>
</dbReference>
<dbReference type="Gene3D" id="3.40.50.2300">
    <property type="match status" value="1"/>
</dbReference>
<dbReference type="InterPro" id="IPR050706">
    <property type="entry name" value="Cyclic-di-GMP_PDE-like"/>
</dbReference>
<dbReference type="Pfam" id="PF00563">
    <property type="entry name" value="EAL"/>
    <property type="match status" value="1"/>
</dbReference>
<evidence type="ECO:0000313" key="7">
    <source>
        <dbReference type="Proteomes" id="UP000216998"/>
    </source>
</evidence>
<feature type="domain" description="EAL" evidence="4">
    <location>
        <begin position="519"/>
        <end position="771"/>
    </location>
</feature>
<dbReference type="InterPro" id="IPR035919">
    <property type="entry name" value="EAL_sf"/>
</dbReference>
<evidence type="ECO:0000259" key="3">
    <source>
        <dbReference type="PROSITE" id="PS50110"/>
    </source>
</evidence>
<dbReference type="InterPro" id="IPR043128">
    <property type="entry name" value="Rev_trsase/Diguanyl_cyclase"/>
</dbReference>
<dbReference type="Pfam" id="PF11849">
    <property type="entry name" value="DUF3369"/>
    <property type="match status" value="1"/>
</dbReference>
<keyword evidence="7" id="KW-1185">Reference proteome</keyword>
<evidence type="ECO:0000259" key="4">
    <source>
        <dbReference type="PROSITE" id="PS50883"/>
    </source>
</evidence>
<evidence type="ECO:0008006" key="8">
    <source>
        <dbReference type="Google" id="ProtNLM"/>
    </source>
</evidence>
<dbReference type="InterPro" id="IPR000160">
    <property type="entry name" value="GGDEF_dom"/>
</dbReference>
<dbReference type="SUPFAM" id="SSF52172">
    <property type="entry name" value="CheY-like"/>
    <property type="match status" value="1"/>
</dbReference>
<dbReference type="Gene3D" id="3.20.20.450">
    <property type="entry name" value="EAL domain"/>
    <property type="match status" value="1"/>
</dbReference>
<gene>
    <name evidence="6" type="ORF">CHU95_15900</name>
</gene>
<feature type="modified residue" description="4-aspartylphosphate" evidence="1">
    <location>
        <position position="108"/>
    </location>
</feature>
<evidence type="ECO:0000256" key="2">
    <source>
        <dbReference type="SAM" id="MobiDB-lite"/>
    </source>
</evidence>